<protein>
    <recommendedName>
        <fullName evidence="12">Fucosyltransferase</fullName>
        <ecNumber evidence="12">2.4.1.-</ecNumber>
    </recommendedName>
</protein>
<feature type="domain" description="Fucosyltransferase N-terminal" evidence="14">
    <location>
        <begin position="454"/>
        <end position="537"/>
    </location>
</feature>
<evidence type="ECO:0000259" key="13">
    <source>
        <dbReference type="Pfam" id="PF00852"/>
    </source>
</evidence>
<sequence length="583" mass="67767">MNMLESDNPTKHEVKYSFKLKVIYSILIIVTFMWLVNVWSHITRCIQHQDDYATSSETVKLVYKNVSTSNQLGVDFASALQNIYSPMIRSPVQKYSMKFSLEEGRLMRIYDSLIGNKPVKKILNYGNRPIYTPMNFSQCYASSCTFITDKEKWYEADAIVLTDDNLPDKKRPFGQLWFMLIHESAVHATIADALKNDVNYTISFRSDSTIYSPYGYYEAYVRHHGPETRYPLPNRNFAVGRSRKVAWFVSNCLPKSPRMQYASKLSQYISVDIYGTCGTLTCSKDNSTNTQTNDCLKMIRENYKFYLSFENSLCREYITEKLYRNALNHTTIVEKKCRFRIKHIIFIIFTALFIIWLINAASSIISRNSDERNYKLSSETVEWIYTNISASNQSHFNLASTLNNIYSPNTQTSVQKYSLRFSLEEIRLQRLYDSLSGNKTIKKFLNYGHRTIFTPMDFSNCHATKCTVINDMKRWREADAIILTEDKLPDGTRPHGQLWFTLIHESPVHIALAGSLVNEVNFTISYRLDSTIYSPYGSYQPFVKHDGPETRYPLPSRNFAVGKSRRCMNDIEELQYASHKQWT</sequence>
<dbReference type="Gene3D" id="3.40.50.11660">
    <property type="entry name" value="Glycosyl transferase family 10, C-terminal domain"/>
    <property type="match status" value="1"/>
</dbReference>
<feature type="domain" description="Fucosyltransferase C-terminal" evidence="13">
    <location>
        <begin position="241"/>
        <end position="332"/>
    </location>
</feature>
<keyword evidence="5 12" id="KW-0808">Transferase</keyword>
<dbReference type="GO" id="GO:0000139">
    <property type="term" value="C:Golgi membrane"/>
    <property type="evidence" value="ECO:0007669"/>
    <property type="project" value="UniProtKB-SubCell"/>
</dbReference>
<keyword evidence="4 12" id="KW-0328">Glycosyltransferase</keyword>
<evidence type="ECO:0000256" key="1">
    <source>
        <dbReference type="ARBA" id="ARBA00004323"/>
    </source>
</evidence>
<comment type="similarity">
    <text evidence="3 12">Belongs to the glycosyltransferase 10 family.</text>
</comment>
<dbReference type="InterPro" id="IPR055270">
    <property type="entry name" value="Glyco_tran_10_C"/>
</dbReference>
<evidence type="ECO:0000256" key="10">
    <source>
        <dbReference type="ARBA" id="ARBA00023136"/>
    </source>
</evidence>
<comment type="caution">
    <text evidence="15">The sequence shown here is derived from an EMBL/GenBank/DDBJ whole genome shotgun (WGS) entry which is preliminary data.</text>
</comment>
<dbReference type="AlphaFoldDB" id="A0AAE1Z5E0"/>
<evidence type="ECO:0000256" key="2">
    <source>
        <dbReference type="ARBA" id="ARBA00004922"/>
    </source>
</evidence>
<organism evidence="15 16">
    <name type="scientific">Schistosoma mekongi</name>
    <name type="common">Parasitic worm</name>
    <dbReference type="NCBI Taxonomy" id="38744"/>
    <lineage>
        <taxon>Eukaryota</taxon>
        <taxon>Metazoa</taxon>
        <taxon>Spiralia</taxon>
        <taxon>Lophotrochozoa</taxon>
        <taxon>Platyhelminthes</taxon>
        <taxon>Trematoda</taxon>
        <taxon>Digenea</taxon>
        <taxon>Strigeidida</taxon>
        <taxon>Schistosomatoidea</taxon>
        <taxon>Schistosomatidae</taxon>
        <taxon>Schistosoma</taxon>
    </lineage>
</organism>
<keyword evidence="16" id="KW-1185">Reference proteome</keyword>
<keyword evidence="9 12" id="KW-0333">Golgi apparatus</keyword>
<feature type="transmembrane region" description="Helical" evidence="12">
    <location>
        <begin position="344"/>
        <end position="365"/>
    </location>
</feature>
<evidence type="ECO:0000256" key="9">
    <source>
        <dbReference type="ARBA" id="ARBA00023034"/>
    </source>
</evidence>
<evidence type="ECO:0000256" key="8">
    <source>
        <dbReference type="ARBA" id="ARBA00022989"/>
    </source>
</evidence>
<dbReference type="Proteomes" id="UP001292079">
    <property type="component" value="Unassembled WGS sequence"/>
</dbReference>
<comment type="pathway">
    <text evidence="2">Protein modification; protein glycosylation.</text>
</comment>
<dbReference type="PANTHER" id="PTHR48438">
    <property type="entry name" value="ALPHA-(1,3)-FUCOSYLTRANSFERASE C-RELATED"/>
    <property type="match status" value="1"/>
</dbReference>
<accession>A0AAE1Z5E0</accession>
<feature type="domain" description="Fucosyltransferase N-terminal" evidence="14">
    <location>
        <begin position="120"/>
        <end position="215"/>
    </location>
</feature>
<reference evidence="15" key="1">
    <citation type="submission" date="2022-04" db="EMBL/GenBank/DDBJ databases">
        <authorList>
            <person name="Xu L."/>
            <person name="Lv Z."/>
        </authorList>
    </citation>
    <scope>NUCLEOTIDE SEQUENCE</scope>
    <source>
        <strain evidence="15">LV_2022a</strain>
    </source>
</reference>
<feature type="transmembrane region" description="Helical" evidence="12">
    <location>
        <begin position="20"/>
        <end position="39"/>
    </location>
</feature>
<comment type="subcellular location">
    <subcellularLocation>
        <location evidence="1">Golgi apparatus membrane</location>
        <topology evidence="1">Single-pass type II membrane protein</topology>
    </subcellularLocation>
    <subcellularLocation>
        <location evidence="12">Golgi apparatus</location>
        <location evidence="12">Golgi stack membrane</location>
        <topology evidence="12">Single-pass type II membrane protein</topology>
    </subcellularLocation>
</comment>
<name>A0AAE1Z5E0_SCHME</name>
<dbReference type="Pfam" id="PF00852">
    <property type="entry name" value="Glyco_transf_10"/>
    <property type="match status" value="1"/>
</dbReference>
<dbReference type="PANTHER" id="PTHR48438:SF1">
    <property type="entry name" value="ALPHA-(1,3)-FUCOSYLTRANSFERASE C-RELATED"/>
    <property type="match status" value="1"/>
</dbReference>
<proteinExistence type="inferred from homology"/>
<reference evidence="15" key="2">
    <citation type="journal article" date="2023" name="Infect Dis Poverty">
        <title>Chromosome-scale genome of the human blood fluke Schistosoma mekongi and its implications for public health.</title>
        <authorList>
            <person name="Zhou M."/>
            <person name="Xu L."/>
            <person name="Xu D."/>
            <person name="Chen W."/>
            <person name="Khan J."/>
            <person name="Hu Y."/>
            <person name="Huang H."/>
            <person name="Wei H."/>
            <person name="Zhang Y."/>
            <person name="Chusongsang P."/>
            <person name="Tanasarnprasert K."/>
            <person name="Hu X."/>
            <person name="Limpanont Y."/>
            <person name="Lv Z."/>
        </authorList>
    </citation>
    <scope>NUCLEOTIDE SEQUENCE</scope>
    <source>
        <strain evidence="15">LV_2022a</strain>
    </source>
</reference>
<dbReference type="GO" id="GO:0032580">
    <property type="term" value="C:Golgi cisterna membrane"/>
    <property type="evidence" value="ECO:0007669"/>
    <property type="project" value="UniProtKB-SubCell"/>
</dbReference>
<evidence type="ECO:0000256" key="3">
    <source>
        <dbReference type="ARBA" id="ARBA00008919"/>
    </source>
</evidence>
<comment type="caution">
    <text evidence="12">Lacks conserved residue(s) required for the propagation of feature annotation.</text>
</comment>
<dbReference type="InterPro" id="IPR001503">
    <property type="entry name" value="Glyco_trans_10"/>
</dbReference>
<evidence type="ECO:0000256" key="5">
    <source>
        <dbReference type="ARBA" id="ARBA00022679"/>
    </source>
</evidence>
<dbReference type="Pfam" id="PF17039">
    <property type="entry name" value="Glyco_tran_10_N"/>
    <property type="match status" value="2"/>
</dbReference>
<dbReference type="InterPro" id="IPR038577">
    <property type="entry name" value="GT10-like_C_sf"/>
</dbReference>
<evidence type="ECO:0000259" key="14">
    <source>
        <dbReference type="Pfam" id="PF17039"/>
    </source>
</evidence>
<keyword evidence="6 12" id="KW-0812">Transmembrane</keyword>
<gene>
    <name evidence="15" type="ORF">MN116_009047</name>
</gene>
<evidence type="ECO:0000256" key="6">
    <source>
        <dbReference type="ARBA" id="ARBA00022692"/>
    </source>
</evidence>
<evidence type="ECO:0000313" key="16">
    <source>
        <dbReference type="Proteomes" id="UP001292079"/>
    </source>
</evidence>
<dbReference type="InterPro" id="IPR031481">
    <property type="entry name" value="Glyco_tran_10_N"/>
</dbReference>
<keyword evidence="10 12" id="KW-0472">Membrane</keyword>
<dbReference type="GO" id="GO:0008417">
    <property type="term" value="F:fucosyltransferase activity"/>
    <property type="evidence" value="ECO:0007669"/>
    <property type="project" value="InterPro"/>
</dbReference>
<evidence type="ECO:0000256" key="4">
    <source>
        <dbReference type="ARBA" id="ARBA00022676"/>
    </source>
</evidence>
<dbReference type="EC" id="2.4.1.-" evidence="12"/>
<dbReference type="EMBL" id="JALJAT010000067">
    <property type="protein sequence ID" value="KAK4467445.1"/>
    <property type="molecule type" value="Genomic_DNA"/>
</dbReference>
<dbReference type="SUPFAM" id="SSF53756">
    <property type="entry name" value="UDP-Glycosyltransferase/glycogen phosphorylase"/>
    <property type="match status" value="2"/>
</dbReference>
<evidence type="ECO:0000313" key="15">
    <source>
        <dbReference type="EMBL" id="KAK4467445.1"/>
    </source>
</evidence>
<evidence type="ECO:0000256" key="12">
    <source>
        <dbReference type="RuleBase" id="RU003832"/>
    </source>
</evidence>
<keyword evidence="8 12" id="KW-1133">Transmembrane helix</keyword>
<keyword evidence="11" id="KW-0325">Glycoprotein</keyword>
<evidence type="ECO:0000256" key="11">
    <source>
        <dbReference type="ARBA" id="ARBA00023180"/>
    </source>
</evidence>
<keyword evidence="7" id="KW-0735">Signal-anchor</keyword>
<evidence type="ECO:0000256" key="7">
    <source>
        <dbReference type="ARBA" id="ARBA00022968"/>
    </source>
</evidence>